<dbReference type="Pfam" id="PF01478">
    <property type="entry name" value="Peptidase_A24"/>
    <property type="match status" value="1"/>
</dbReference>
<feature type="domain" description="Prepilin type IV endopeptidase peptidase" evidence="2">
    <location>
        <begin position="19"/>
        <end position="111"/>
    </location>
</feature>
<evidence type="ECO:0000259" key="2">
    <source>
        <dbReference type="Pfam" id="PF01478"/>
    </source>
</evidence>
<dbReference type="STRING" id="394503.Ccel_2779"/>
<dbReference type="KEGG" id="cce:Ccel_2779"/>
<evidence type="ECO:0000313" key="3">
    <source>
        <dbReference type="EMBL" id="ACL77077.1"/>
    </source>
</evidence>
<feature type="transmembrane region" description="Helical" evidence="1">
    <location>
        <begin position="58"/>
        <end position="78"/>
    </location>
</feature>
<proteinExistence type="predicted"/>
<sequence length="153" mass="16041" precursor="true">MQDNCIGQGGLLFVLQAALFIALLMTASVFDVKKRIIPDTICIGVVLTGLICFEPSRLFGCFSALPFLVAALMGGKIGGGDIKLTAATGVVLGIGGSIAAMIIGLTAMLLFYAAYAILQRLRKRERQKAFPLAPFLSIGCIAAYLINTGGITL</sequence>
<dbReference type="InterPro" id="IPR000045">
    <property type="entry name" value="Prepilin_IV_endopep_pep"/>
</dbReference>
<keyword evidence="1" id="KW-0472">Membrane</keyword>
<reference evidence="3 4" key="1">
    <citation type="submission" date="2009-01" db="EMBL/GenBank/DDBJ databases">
        <title>Complete sequence of Clostridium cellulolyticum H10.</title>
        <authorList>
            <consortium name="US DOE Joint Genome Institute"/>
            <person name="Lucas S."/>
            <person name="Copeland A."/>
            <person name="Lapidus A."/>
            <person name="Glavina del Rio T."/>
            <person name="Dalin E."/>
            <person name="Tice H."/>
            <person name="Bruce D."/>
            <person name="Goodwin L."/>
            <person name="Pitluck S."/>
            <person name="Chertkov O."/>
            <person name="Saunders E."/>
            <person name="Brettin T."/>
            <person name="Detter J.C."/>
            <person name="Han C."/>
            <person name="Larimer F."/>
            <person name="Land M."/>
            <person name="Hauser L."/>
            <person name="Kyrpides N."/>
            <person name="Ivanova N."/>
            <person name="Zhou J."/>
            <person name="Richardson P."/>
        </authorList>
    </citation>
    <scope>NUCLEOTIDE SEQUENCE [LARGE SCALE GENOMIC DNA]</scope>
    <source>
        <strain evidence="4">ATCC 35319 / DSM 5812 / JCM 6584 / H10</strain>
    </source>
</reference>
<dbReference type="GO" id="GO:0016020">
    <property type="term" value="C:membrane"/>
    <property type="evidence" value="ECO:0007669"/>
    <property type="project" value="InterPro"/>
</dbReference>
<name>B8I7K6_RUMCH</name>
<keyword evidence="4" id="KW-1185">Reference proteome</keyword>
<dbReference type="EMBL" id="CP001348">
    <property type="protein sequence ID" value="ACL77077.1"/>
    <property type="molecule type" value="Genomic_DNA"/>
</dbReference>
<gene>
    <name evidence="3" type="ordered locus">Ccel_2779</name>
</gene>
<organism evidence="3 4">
    <name type="scientific">Ruminiclostridium cellulolyticum (strain ATCC 35319 / DSM 5812 / JCM 6584 / H10)</name>
    <name type="common">Clostridium cellulolyticum</name>
    <dbReference type="NCBI Taxonomy" id="394503"/>
    <lineage>
        <taxon>Bacteria</taxon>
        <taxon>Bacillati</taxon>
        <taxon>Bacillota</taxon>
        <taxon>Clostridia</taxon>
        <taxon>Eubacteriales</taxon>
        <taxon>Oscillospiraceae</taxon>
        <taxon>Ruminiclostridium</taxon>
    </lineage>
</organism>
<feature type="transmembrane region" description="Helical" evidence="1">
    <location>
        <begin position="129"/>
        <end position="146"/>
    </location>
</feature>
<evidence type="ECO:0000313" key="4">
    <source>
        <dbReference type="Proteomes" id="UP000001349"/>
    </source>
</evidence>
<accession>B8I7K6</accession>
<keyword evidence="1" id="KW-0812">Transmembrane</keyword>
<feature type="transmembrane region" description="Helical" evidence="1">
    <location>
        <begin position="12"/>
        <end position="30"/>
    </location>
</feature>
<dbReference type="eggNOG" id="COG1989">
    <property type="taxonomic scope" value="Bacteria"/>
</dbReference>
<dbReference type="AlphaFoldDB" id="B8I7K6"/>
<protein>
    <submittedName>
        <fullName evidence="3">Peptidase A24A prepilin type IV</fullName>
    </submittedName>
</protein>
<dbReference type="MEROPS" id="A24.019"/>
<dbReference type="GO" id="GO:0004190">
    <property type="term" value="F:aspartic-type endopeptidase activity"/>
    <property type="evidence" value="ECO:0007669"/>
    <property type="project" value="InterPro"/>
</dbReference>
<dbReference type="OrthoDB" id="9789291at2"/>
<evidence type="ECO:0000256" key="1">
    <source>
        <dbReference type="SAM" id="Phobius"/>
    </source>
</evidence>
<feature type="transmembrane region" description="Helical" evidence="1">
    <location>
        <begin position="36"/>
        <end position="53"/>
    </location>
</feature>
<dbReference type="RefSeq" id="WP_015926149.1">
    <property type="nucleotide sequence ID" value="NC_011898.1"/>
</dbReference>
<dbReference type="Gene3D" id="1.20.120.1220">
    <property type="match status" value="1"/>
</dbReference>
<dbReference type="Proteomes" id="UP000001349">
    <property type="component" value="Chromosome"/>
</dbReference>
<feature type="transmembrane region" description="Helical" evidence="1">
    <location>
        <begin position="90"/>
        <end position="117"/>
    </location>
</feature>
<keyword evidence="1" id="KW-1133">Transmembrane helix</keyword>
<dbReference type="HOGENOM" id="CLU_057101_8_2_9"/>